<name>A0A2P8GGP6_9BACT</name>
<dbReference type="RefSeq" id="WP_106601481.1">
    <property type="nucleotide sequence ID" value="NZ_PYGK01000003.1"/>
</dbReference>
<dbReference type="EMBL" id="PYGK01000003">
    <property type="protein sequence ID" value="PSL33143.1"/>
    <property type="molecule type" value="Genomic_DNA"/>
</dbReference>
<organism evidence="3 4">
    <name type="scientific">Chitinophaga ginsengisoli</name>
    <dbReference type="NCBI Taxonomy" id="363837"/>
    <lineage>
        <taxon>Bacteria</taxon>
        <taxon>Pseudomonadati</taxon>
        <taxon>Bacteroidota</taxon>
        <taxon>Chitinophagia</taxon>
        <taxon>Chitinophagales</taxon>
        <taxon>Chitinophagaceae</taxon>
        <taxon>Chitinophaga</taxon>
    </lineage>
</organism>
<evidence type="ECO:0000313" key="4">
    <source>
        <dbReference type="Proteomes" id="UP000240978"/>
    </source>
</evidence>
<dbReference type="AlphaFoldDB" id="A0A2P8GGP6"/>
<feature type="compositionally biased region" description="Polar residues" evidence="1">
    <location>
        <begin position="351"/>
        <end position="361"/>
    </location>
</feature>
<feature type="region of interest" description="Disordered" evidence="1">
    <location>
        <begin position="308"/>
        <end position="361"/>
    </location>
</feature>
<keyword evidence="3" id="KW-0131">Cell cycle</keyword>
<keyword evidence="2" id="KW-1133">Transmembrane helix</keyword>
<feature type="transmembrane region" description="Helical" evidence="2">
    <location>
        <begin position="12"/>
        <end position="33"/>
    </location>
</feature>
<evidence type="ECO:0000313" key="3">
    <source>
        <dbReference type="EMBL" id="PSL33143.1"/>
    </source>
</evidence>
<sequence length="361" mass="39857">MQTKTRTVLKRIGTALMWVGVLAGFVVILVAAVNDKNDGKCTGIVVKLEGDEANFFIEERDVKALVAQDKDINPVGKRIKDINTANLEKIVSRDPWVKNAEIFIDNQRKLNIKVTQREPVARIFTAAGNSFYFDTEGDRIPVSARYTARVPVFTNYPAEAVKPKAADSSLTAGIMALGTYIMEDTFWSAQVEQVVITPAHEFEIIPKLGDHVIAFGEGTDVEKKFSKLLAFYKEGLNKVGWNNYARINVAYENEVVCTRRNGEELSRKLASADSARTAGYDSSAKFLIHHDEVTQAETTSMMKKQVKVTTPKSTKAKAATTKPAASKPKVQKVAASDKKAPKAVYKPVKKSVNTTKNNRTP</sequence>
<keyword evidence="4" id="KW-1185">Reference proteome</keyword>
<dbReference type="GO" id="GO:0051301">
    <property type="term" value="P:cell division"/>
    <property type="evidence" value="ECO:0007669"/>
    <property type="project" value="UniProtKB-KW"/>
</dbReference>
<keyword evidence="3" id="KW-0132">Cell division</keyword>
<dbReference type="OrthoDB" id="1466667at2"/>
<reference evidence="3 4" key="1">
    <citation type="submission" date="2018-03" db="EMBL/GenBank/DDBJ databases">
        <title>Genomic Encyclopedia of Archaeal and Bacterial Type Strains, Phase II (KMG-II): from individual species to whole genera.</title>
        <authorList>
            <person name="Goeker M."/>
        </authorList>
    </citation>
    <scope>NUCLEOTIDE SEQUENCE [LARGE SCALE GENOMIC DNA]</scope>
    <source>
        <strain evidence="3 4">DSM 18107</strain>
    </source>
</reference>
<evidence type="ECO:0000256" key="2">
    <source>
        <dbReference type="SAM" id="Phobius"/>
    </source>
</evidence>
<evidence type="ECO:0000256" key="1">
    <source>
        <dbReference type="SAM" id="MobiDB-lite"/>
    </source>
</evidence>
<accession>A0A2P8GGP6</accession>
<keyword evidence="2" id="KW-0472">Membrane</keyword>
<gene>
    <name evidence="3" type="ORF">CLV42_103125</name>
</gene>
<comment type="caution">
    <text evidence="3">The sequence shown here is derived from an EMBL/GenBank/DDBJ whole genome shotgun (WGS) entry which is preliminary data.</text>
</comment>
<feature type="compositionally biased region" description="Low complexity" evidence="1">
    <location>
        <begin position="308"/>
        <end position="328"/>
    </location>
</feature>
<dbReference type="Proteomes" id="UP000240978">
    <property type="component" value="Unassembled WGS sequence"/>
</dbReference>
<keyword evidence="2" id="KW-0812">Transmembrane</keyword>
<protein>
    <submittedName>
        <fullName evidence="3">Cell division protein FtsQ</fullName>
    </submittedName>
</protein>
<proteinExistence type="predicted"/>